<sequence>MGSINTPEPLKVGIIGAGIAGLGTAVALRNKGHHVEIFEQSRFKYEIGAAITLPPNGVVAIKELGIDLEQGKPIVTEHYHLLAGDTLQTKAEDDTRYLNEQYGNYMYNFSRVELHDLLRREAVKPNREGVPVAINLGCKTTDVNAEEGIIVLEDGRSVQKDLVVIADGVHTKFTPAICGKSILPTKNGRSAFRGLIPFPAIHAHRELGPYFRDNVKPGFWIPSSPDHSVHVVTYPCGQTPFLNLVVLHYTLPKYADAESWTTPADNSDCVAAAVGFHPIVHELLKLSSDTKVHTLHIKEPLPTLVKGRAVIIGDAAAPHQPQLAQGASTALMCAAALGMVFDPELRPVHPTSSSAAAIDLSVQARLDHFNKVLHHRSTLAQLMSDAIPYNPNDPFKVQQRQRLEELAVGHEREYVLPPTDHPPLGPMVRDVLYGYDVVKGMKAYLGEQGLVLGR</sequence>
<dbReference type="GeneID" id="28740410"/>
<keyword evidence="3" id="KW-0274">FAD</keyword>
<dbReference type="PANTHER" id="PTHR13789:SF215">
    <property type="entry name" value="FAD-BINDING DOMAIN-CONTAINING PROTEIN-RELATED"/>
    <property type="match status" value="1"/>
</dbReference>
<dbReference type="Pfam" id="PF01494">
    <property type="entry name" value="FAD_binding_3"/>
    <property type="match status" value="1"/>
</dbReference>
<name>A0A0N0NS45_9EURO</name>
<evidence type="ECO:0000256" key="2">
    <source>
        <dbReference type="ARBA" id="ARBA00022630"/>
    </source>
</evidence>
<dbReference type="SUPFAM" id="SSF51905">
    <property type="entry name" value="FAD/NAD(P)-binding domain"/>
    <property type="match status" value="1"/>
</dbReference>
<dbReference type="InterPro" id="IPR002938">
    <property type="entry name" value="FAD-bd"/>
</dbReference>
<keyword evidence="8" id="KW-1185">Reference proteome</keyword>
<keyword evidence="4" id="KW-0560">Oxidoreductase</keyword>
<dbReference type="Proteomes" id="UP000038010">
    <property type="component" value="Unassembled WGS sequence"/>
</dbReference>
<keyword evidence="5" id="KW-0503">Monooxygenase</keyword>
<comment type="caution">
    <text evidence="7">The sequence shown here is derived from an EMBL/GenBank/DDBJ whole genome shotgun (WGS) entry which is preliminary data.</text>
</comment>
<proteinExistence type="inferred from homology"/>
<dbReference type="PANTHER" id="PTHR13789">
    <property type="entry name" value="MONOOXYGENASE"/>
    <property type="match status" value="1"/>
</dbReference>
<dbReference type="InterPro" id="IPR050493">
    <property type="entry name" value="FAD-dep_Monooxygenase_BioMet"/>
</dbReference>
<dbReference type="PRINTS" id="PR00420">
    <property type="entry name" value="RNGMNOXGNASE"/>
</dbReference>
<reference evidence="7 8" key="1">
    <citation type="submission" date="2015-06" db="EMBL/GenBank/DDBJ databases">
        <title>Draft genome of the ant-associated black yeast Phialophora attae CBS 131958.</title>
        <authorList>
            <person name="Moreno L.F."/>
            <person name="Stielow B.J."/>
            <person name="de Hoog S."/>
            <person name="Vicente V.A."/>
            <person name="Weiss V.A."/>
            <person name="de Vries M."/>
            <person name="Cruz L.M."/>
            <person name="Souza E.M."/>
        </authorList>
    </citation>
    <scope>NUCLEOTIDE SEQUENCE [LARGE SCALE GENOMIC DNA]</scope>
    <source>
        <strain evidence="7 8">CBS 131958</strain>
    </source>
</reference>
<dbReference type="AlphaFoldDB" id="A0A0N0NS45"/>
<dbReference type="Gene3D" id="3.50.50.60">
    <property type="entry name" value="FAD/NAD(P)-binding domain"/>
    <property type="match status" value="1"/>
</dbReference>
<feature type="domain" description="FAD-binding" evidence="6">
    <location>
        <begin position="11"/>
        <end position="339"/>
    </location>
</feature>
<evidence type="ECO:0000256" key="1">
    <source>
        <dbReference type="ARBA" id="ARBA00007992"/>
    </source>
</evidence>
<dbReference type="GO" id="GO:0004497">
    <property type="term" value="F:monooxygenase activity"/>
    <property type="evidence" value="ECO:0007669"/>
    <property type="project" value="UniProtKB-KW"/>
</dbReference>
<evidence type="ECO:0000313" key="8">
    <source>
        <dbReference type="Proteomes" id="UP000038010"/>
    </source>
</evidence>
<protein>
    <submittedName>
        <fullName evidence="7">FAD-dependent urate hydroxylase</fullName>
    </submittedName>
</protein>
<dbReference type="STRING" id="1664694.A0A0N0NS45"/>
<evidence type="ECO:0000256" key="3">
    <source>
        <dbReference type="ARBA" id="ARBA00022827"/>
    </source>
</evidence>
<accession>A0A0N0NS45</accession>
<dbReference type="InterPro" id="IPR036188">
    <property type="entry name" value="FAD/NAD-bd_sf"/>
</dbReference>
<gene>
    <name evidence="7" type="ORF">AB675_811</name>
</gene>
<dbReference type="VEuPathDB" id="FungiDB:AB675_811"/>
<evidence type="ECO:0000313" key="7">
    <source>
        <dbReference type="EMBL" id="KPI45831.1"/>
    </source>
</evidence>
<dbReference type="EMBL" id="LFJN01000001">
    <property type="protein sequence ID" value="KPI45831.1"/>
    <property type="molecule type" value="Genomic_DNA"/>
</dbReference>
<organism evidence="7 8">
    <name type="scientific">Cyphellophora attinorum</name>
    <dbReference type="NCBI Taxonomy" id="1664694"/>
    <lineage>
        <taxon>Eukaryota</taxon>
        <taxon>Fungi</taxon>
        <taxon>Dikarya</taxon>
        <taxon>Ascomycota</taxon>
        <taxon>Pezizomycotina</taxon>
        <taxon>Eurotiomycetes</taxon>
        <taxon>Chaetothyriomycetidae</taxon>
        <taxon>Chaetothyriales</taxon>
        <taxon>Cyphellophoraceae</taxon>
        <taxon>Cyphellophora</taxon>
    </lineage>
</organism>
<evidence type="ECO:0000256" key="5">
    <source>
        <dbReference type="ARBA" id="ARBA00023033"/>
    </source>
</evidence>
<dbReference type="OrthoDB" id="9993796at2759"/>
<dbReference type="GO" id="GO:0071949">
    <property type="term" value="F:FAD binding"/>
    <property type="evidence" value="ECO:0007669"/>
    <property type="project" value="InterPro"/>
</dbReference>
<dbReference type="RefSeq" id="XP_018005794.1">
    <property type="nucleotide sequence ID" value="XM_018148541.1"/>
</dbReference>
<evidence type="ECO:0000259" key="6">
    <source>
        <dbReference type="Pfam" id="PF01494"/>
    </source>
</evidence>
<dbReference type="SUPFAM" id="SSF54373">
    <property type="entry name" value="FAD-linked reductases, C-terminal domain"/>
    <property type="match status" value="1"/>
</dbReference>
<comment type="similarity">
    <text evidence="1">Belongs to the paxM FAD-dependent monooxygenase family.</text>
</comment>
<evidence type="ECO:0000256" key="4">
    <source>
        <dbReference type="ARBA" id="ARBA00023002"/>
    </source>
</evidence>
<keyword evidence="2" id="KW-0285">Flavoprotein</keyword>